<evidence type="ECO:0000259" key="4">
    <source>
        <dbReference type="Pfam" id="PF06094"/>
    </source>
</evidence>
<dbReference type="CDD" id="cd06661">
    <property type="entry name" value="GGCT_like"/>
    <property type="match status" value="1"/>
</dbReference>
<name>A0A6M2DEM5_XENCH</name>
<dbReference type="Pfam" id="PF06094">
    <property type="entry name" value="GGACT"/>
    <property type="match status" value="1"/>
</dbReference>
<dbReference type="InterPro" id="IPR039126">
    <property type="entry name" value="GGACT"/>
</dbReference>
<evidence type="ECO:0000256" key="3">
    <source>
        <dbReference type="RuleBase" id="RU367036"/>
    </source>
</evidence>
<reference evidence="5" key="1">
    <citation type="submission" date="2020-03" db="EMBL/GenBank/DDBJ databases">
        <title>Transcriptomic Profiling of the Digestive Tract of the Rat Flea, Xenopsylla cheopis, Following Blood Feeding and Infection with Yersinia pestis.</title>
        <authorList>
            <person name="Bland D.M."/>
            <person name="Martens C.A."/>
            <person name="Virtaneva K."/>
            <person name="Kanakabandi K."/>
            <person name="Long D."/>
            <person name="Rosenke R."/>
            <person name="Saturday G.A."/>
            <person name="Hoyt F.H."/>
            <person name="Bruno D.P."/>
            <person name="Ribeiro J.M.C."/>
            <person name="Hinnebusch J."/>
        </authorList>
    </citation>
    <scope>NUCLEOTIDE SEQUENCE</scope>
</reference>
<feature type="active site" description="Proton acceptor" evidence="2">
    <location>
        <position position="86"/>
    </location>
</feature>
<protein>
    <recommendedName>
        <fullName evidence="3">Gamma-glutamylcyclotransferase family protein</fullName>
    </recommendedName>
</protein>
<dbReference type="EMBL" id="GIIL01000989">
    <property type="protein sequence ID" value="NOV44715.1"/>
    <property type="molecule type" value="Transcribed_RNA"/>
</dbReference>
<evidence type="ECO:0000256" key="2">
    <source>
        <dbReference type="PIRSR" id="PIRSR639126-1"/>
    </source>
</evidence>
<evidence type="ECO:0000313" key="5">
    <source>
        <dbReference type="EMBL" id="NOV44715.1"/>
    </source>
</evidence>
<dbReference type="InterPro" id="IPR013024">
    <property type="entry name" value="GGCT-like"/>
</dbReference>
<dbReference type="SUPFAM" id="SSF110857">
    <property type="entry name" value="Gamma-glutamyl cyclotransferase-like"/>
    <property type="match status" value="1"/>
</dbReference>
<dbReference type="InterPro" id="IPR036568">
    <property type="entry name" value="GGCT-like_sf"/>
</dbReference>
<feature type="domain" description="Gamma-glutamylcyclotransferase AIG2-like" evidence="4">
    <location>
        <begin position="8"/>
        <end position="115"/>
    </location>
</feature>
<dbReference type="AlphaFoldDB" id="A0A6M2DEM5"/>
<comment type="similarity">
    <text evidence="1 3">Belongs to the gamma-glutamylcyclotransferase family.</text>
</comment>
<evidence type="ECO:0000256" key="1">
    <source>
        <dbReference type="ARBA" id="ARBA00008861"/>
    </source>
</evidence>
<dbReference type="PANTHER" id="PTHR12510">
    <property type="entry name" value="TROPONIN C-AKIN-1 PROTEIN"/>
    <property type="match status" value="1"/>
</dbReference>
<dbReference type="Gene3D" id="3.10.490.10">
    <property type="entry name" value="Gamma-glutamyl cyclotransferase-like"/>
    <property type="match status" value="1"/>
</dbReference>
<dbReference type="InterPro" id="IPR009288">
    <property type="entry name" value="AIG2-like_dom"/>
</dbReference>
<dbReference type="GO" id="GO:0061929">
    <property type="term" value="F:gamma-glutamylaminecyclotransferase activity"/>
    <property type="evidence" value="ECO:0007669"/>
    <property type="project" value="InterPro"/>
</dbReference>
<dbReference type="PANTHER" id="PTHR12510:SF4">
    <property type="entry name" value="GAMMA-GLUTAMYLAMINECYCLOTRANSFERASE"/>
    <property type="match status" value="1"/>
</dbReference>
<sequence length="157" mass="17813">MANRIHKVFVYGTLKKGEPNHHWLTDIKNGAASFVAKATTDSKYPLVIATRYNIPFLLDRPGDGYNVAGEIYEVDDKMLSNLDILEDHPSLYVRELANVSNDDSRHSCWIYLLKAFPPALLSAVFLDNYTNKPPNPIYTPSYDDATLDSLYGPFYKH</sequence>
<organism evidence="5">
    <name type="scientific">Xenopsylla cheopis</name>
    <name type="common">Oriental rat flea</name>
    <name type="synonym">Pulex cheopis</name>
    <dbReference type="NCBI Taxonomy" id="163159"/>
    <lineage>
        <taxon>Eukaryota</taxon>
        <taxon>Metazoa</taxon>
        <taxon>Ecdysozoa</taxon>
        <taxon>Arthropoda</taxon>
        <taxon>Hexapoda</taxon>
        <taxon>Insecta</taxon>
        <taxon>Pterygota</taxon>
        <taxon>Neoptera</taxon>
        <taxon>Endopterygota</taxon>
        <taxon>Siphonaptera</taxon>
        <taxon>Pulicidae</taxon>
        <taxon>Xenopsyllinae</taxon>
        <taxon>Xenopsylla</taxon>
    </lineage>
</organism>
<dbReference type="GO" id="GO:0005829">
    <property type="term" value="C:cytosol"/>
    <property type="evidence" value="ECO:0007669"/>
    <property type="project" value="TreeGrafter"/>
</dbReference>
<accession>A0A6M2DEM5</accession>
<proteinExistence type="inferred from homology"/>